<dbReference type="AlphaFoldDB" id="A0A388TLR7"/>
<name>A0A388TLR7_9BACT</name>
<comment type="caution">
    <text evidence="1">The sequence shown here is derived from an EMBL/GenBank/DDBJ whole genome shotgun (WGS) entry which is preliminary data.</text>
</comment>
<dbReference type="InterPro" id="IPR025528">
    <property type="entry name" value="BrnA_antitoxin"/>
</dbReference>
<keyword evidence="2" id="KW-1185">Reference proteome</keyword>
<evidence type="ECO:0000313" key="1">
    <source>
        <dbReference type="EMBL" id="GBR77594.1"/>
    </source>
</evidence>
<sequence length="95" mass="11152">MTSEEIRKKYPITKEDIKRWKKIKDENIDYSDIPPSMDEQLSSAKRMGRPPKDIHKKTISIRLYEYDLVSLRQSGRGWQTRVSDWVSAGLKKGVL</sequence>
<dbReference type="Pfam" id="PF14384">
    <property type="entry name" value="BrnA_antitoxin"/>
    <property type="match status" value="1"/>
</dbReference>
<reference evidence="1 2" key="1">
    <citation type="journal article" date="2019" name="ISME J.">
        <title>Genome analyses of uncultured TG2/ZB3 bacteria in 'Margulisbacteria' specifically attached to ectosymbiotic spirochetes of protists in the termite gut.</title>
        <authorList>
            <person name="Utami Y.D."/>
            <person name="Kuwahara H."/>
            <person name="Igai K."/>
            <person name="Murakami T."/>
            <person name="Sugaya K."/>
            <person name="Morikawa T."/>
            <person name="Nagura Y."/>
            <person name="Yuki M."/>
            <person name="Deevong P."/>
            <person name="Inoue T."/>
            <person name="Kihara K."/>
            <person name="Lo N."/>
            <person name="Yamada A."/>
            <person name="Ohkuma M."/>
            <person name="Hongoh Y."/>
        </authorList>
    </citation>
    <scope>NUCLEOTIDE SEQUENCE [LARGE SCALE GENOMIC DNA]</scope>
    <source>
        <strain evidence="1">RsDinE6-01</strain>
    </source>
</reference>
<accession>A0A388TLR7</accession>
<organism evidence="1 2">
    <name type="scientific">Candidatus Termititenax dinenymphae</name>
    <dbReference type="NCBI Taxonomy" id="2218523"/>
    <lineage>
        <taxon>Bacteria</taxon>
        <taxon>Bacillati</taxon>
        <taxon>Candidatus Margulisiibacteriota</taxon>
        <taxon>Candidatus Termititenacia</taxon>
        <taxon>Candidatus Termititenacales</taxon>
        <taxon>Candidatus Termititenacaceae</taxon>
        <taxon>Candidatus Termititenax</taxon>
    </lineage>
</organism>
<gene>
    <name evidence="1" type="primary">brnA</name>
    <name evidence="1" type="ORF">RDn1_253</name>
</gene>
<dbReference type="Proteomes" id="UP000282196">
    <property type="component" value="Unassembled WGS sequence"/>
</dbReference>
<evidence type="ECO:0000313" key="2">
    <source>
        <dbReference type="Proteomes" id="UP000282196"/>
    </source>
</evidence>
<proteinExistence type="predicted"/>
<dbReference type="EMBL" id="BGZP01000006">
    <property type="protein sequence ID" value="GBR77594.1"/>
    <property type="molecule type" value="Genomic_DNA"/>
</dbReference>
<protein>
    <submittedName>
        <fullName evidence="1">Antitoxin BrnA</fullName>
    </submittedName>
</protein>